<reference evidence="1 2" key="1">
    <citation type="submission" date="2020-10" db="EMBL/GenBank/DDBJ databases">
        <authorList>
            <person name="Castelo-Branco R."/>
            <person name="Eusebio N."/>
            <person name="Adriana R."/>
            <person name="Vieira A."/>
            <person name="Brugerolle De Fraissinette N."/>
            <person name="Rezende De Castro R."/>
            <person name="Schneider M.P."/>
            <person name="Vasconcelos V."/>
            <person name="Leao P.N."/>
        </authorList>
    </citation>
    <scope>NUCLEOTIDE SEQUENCE [LARGE SCALE GENOMIC DNA]</scope>
    <source>
        <strain evidence="1 2">LEGE 00031</strain>
    </source>
</reference>
<comment type="caution">
    <text evidence="1">The sequence shown here is derived from an EMBL/GenBank/DDBJ whole genome shotgun (WGS) entry which is preliminary data.</text>
</comment>
<keyword evidence="2" id="KW-1185">Reference proteome</keyword>
<gene>
    <name evidence="1" type="ORF">IQ217_14170</name>
</gene>
<name>A0ABR9VUC3_9SYNC</name>
<dbReference type="Proteomes" id="UP000658720">
    <property type="component" value="Unassembled WGS sequence"/>
</dbReference>
<evidence type="ECO:0000313" key="1">
    <source>
        <dbReference type="EMBL" id="MBE9254965.1"/>
    </source>
</evidence>
<accession>A0ABR9VUC3</accession>
<organism evidence="1 2">
    <name type="scientific">Synechocystis salina LEGE 00031</name>
    <dbReference type="NCBI Taxonomy" id="1828736"/>
    <lineage>
        <taxon>Bacteria</taxon>
        <taxon>Bacillati</taxon>
        <taxon>Cyanobacteriota</taxon>
        <taxon>Cyanophyceae</taxon>
        <taxon>Synechococcales</taxon>
        <taxon>Merismopediaceae</taxon>
        <taxon>Synechocystis</taxon>
    </lineage>
</organism>
<sequence length="62" mass="6709">MGRTAGKLDIFLEPFTLSLNFGGGVFAGRRSPVVEVSDLRPQSSTLGRFMGSLSRVRLNPVI</sequence>
<dbReference type="EMBL" id="JADEVV010000044">
    <property type="protein sequence ID" value="MBE9254965.1"/>
    <property type="molecule type" value="Genomic_DNA"/>
</dbReference>
<dbReference type="RefSeq" id="WP_194020443.1">
    <property type="nucleotide sequence ID" value="NZ_JADEVV010000044.1"/>
</dbReference>
<proteinExistence type="predicted"/>
<protein>
    <submittedName>
        <fullName evidence="1">Uncharacterized protein</fullName>
    </submittedName>
</protein>
<evidence type="ECO:0000313" key="2">
    <source>
        <dbReference type="Proteomes" id="UP000658720"/>
    </source>
</evidence>